<proteinExistence type="predicted"/>
<evidence type="ECO:0000256" key="1">
    <source>
        <dbReference type="SAM" id="MobiDB-lite"/>
    </source>
</evidence>
<reference evidence="2" key="2">
    <citation type="submission" date="2014-07" db="EMBL/GenBank/DDBJ databases">
        <authorList>
            <person name="Hull J."/>
        </authorList>
    </citation>
    <scope>NUCLEOTIDE SEQUENCE</scope>
</reference>
<organism evidence="2">
    <name type="scientific">Lygus hesperus</name>
    <name type="common">Western plant bug</name>
    <dbReference type="NCBI Taxonomy" id="30085"/>
    <lineage>
        <taxon>Eukaryota</taxon>
        <taxon>Metazoa</taxon>
        <taxon>Ecdysozoa</taxon>
        <taxon>Arthropoda</taxon>
        <taxon>Hexapoda</taxon>
        <taxon>Insecta</taxon>
        <taxon>Pterygota</taxon>
        <taxon>Neoptera</taxon>
        <taxon>Paraneoptera</taxon>
        <taxon>Hemiptera</taxon>
        <taxon>Heteroptera</taxon>
        <taxon>Panheteroptera</taxon>
        <taxon>Cimicomorpha</taxon>
        <taxon>Miridae</taxon>
        <taxon>Mirini</taxon>
        <taxon>Lygus</taxon>
    </lineage>
</organism>
<accession>A0A0A9Z0W2</accession>
<sequence length="104" mass="11059">VPIGYSTLILVCSVDSFAVMSRDVFSVLLGVSLLSSSILALEDFTISIQYQLLILFSSFTGSLLTLSIMHGKCGADQCGIQGESAPISSGQESRRQREGGDIPK</sequence>
<feature type="region of interest" description="Disordered" evidence="1">
    <location>
        <begin position="83"/>
        <end position="104"/>
    </location>
</feature>
<evidence type="ECO:0000313" key="2">
    <source>
        <dbReference type="EMBL" id="JAG38074.1"/>
    </source>
</evidence>
<reference evidence="2" key="1">
    <citation type="journal article" date="2014" name="PLoS ONE">
        <title>Transcriptome-Based Identification of ABC Transporters in the Western Tarnished Plant Bug Lygus hesperus.</title>
        <authorList>
            <person name="Hull J.J."/>
            <person name="Chaney K."/>
            <person name="Geib S.M."/>
            <person name="Fabrick J.A."/>
            <person name="Brent C.S."/>
            <person name="Walsh D."/>
            <person name="Lavine L.C."/>
        </authorList>
    </citation>
    <scope>NUCLEOTIDE SEQUENCE</scope>
</reference>
<feature type="non-terminal residue" evidence="2">
    <location>
        <position position="104"/>
    </location>
</feature>
<name>A0A0A9Z0W2_LYGHE</name>
<feature type="compositionally biased region" description="Basic and acidic residues" evidence="1">
    <location>
        <begin position="92"/>
        <end position="104"/>
    </location>
</feature>
<dbReference type="EMBL" id="GBHO01005530">
    <property type="protein sequence ID" value="JAG38074.1"/>
    <property type="molecule type" value="Transcribed_RNA"/>
</dbReference>
<gene>
    <name evidence="2" type="ORF">CM83_82781</name>
</gene>
<feature type="non-terminal residue" evidence="2">
    <location>
        <position position="1"/>
    </location>
</feature>
<protein>
    <submittedName>
        <fullName evidence="2">Uncharacterized protein</fullName>
    </submittedName>
</protein>
<dbReference type="AlphaFoldDB" id="A0A0A9Z0W2"/>